<gene>
    <name evidence="1" type="ORF">UFOVP434_67</name>
</gene>
<proteinExistence type="predicted"/>
<organism evidence="1">
    <name type="scientific">uncultured Caudovirales phage</name>
    <dbReference type="NCBI Taxonomy" id="2100421"/>
    <lineage>
        <taxon>Viruses</taxon>
        <taxon>Duplodnaviria</taxon>
        <taxon>Heunggongvirae</taxon>
        <taxon>Uroviricota</taxon>
        <taxon>Caudoviricetes</taxon>
        <taxon>Peduoviridae</taxon>
        <taxon>Maltschvirus</taxon>
        <taxon>Maltschvirus maltsch</taxon>
    </lineage>
</organism>
<evidence type="ECO:0000313" key="1">
    <source>
        <dbReference type="EMBL" id="CAB4143044.1"/>
    </source>
</evidence>
<reference evidence="1" key="1">
    <citation type="submission" date="2020-04" db="EMBL/GenBank/DDBJ databases">
        <authorList>
            <person name="Chiriac C."/>
            <person name="Salcher M."/>
            <person name="Ghai R."/>
            <person name="Kavagutti S V."/>
        </authorList>
    </citation>
    <scope>NUCLEOTIDE SEQUENCE</scope>
</reference>
<protein>
    <submittedName>
        <fullName evidence="1">Uncharacterized protein</fullName>
    </submittedName>
</protein>
<dbReference type="EMBL" id="LR796415">
    <property type="protein sequence ID" value="CAB4143044.1"/>
    <property type="molecule type" value="Genomic_DNA"/>
</dbReference>
<accession>A0A6J5M8Q6</accession>
<name>A0A6J5M8Q6_9CAUD</name>
<sequence length="55" mass="6362">MPKKKLQEIDVRAILHFSGLGYSGTELGKLFRVTKSHISRILNNKRWKGLKIKPE</sequence>